<dbReference type="InParanoid" id="A0A804MJ58"/>
<reference evidence="2" key="1">
    <citation type="submission" date="2015-12" db="EMBL/GenBank/DDBJ databases">
        <title>Update maize B73 reference genome by single molecule sequencing technologies.</title>
        <authorList>
            <consortium name="Maize Genome Sequencing Project"/>
            <person name="Ware D."/>
        </authorList>
    </citation>
    <scope>NUCLEOTIDE SEQUENCE [LARGE SCALE GENOMIC DNA]</scope>
    <source>
        <strain evidence="2">cv. B73</strain>
    </source>
</reference>
<dbReference type="EnsemblPlants" id="Zm00001eb089890_T001">
    <property type="protein sequence ID" value="Zm00001eb089890_P001"/>
    <property type="gene ID" value="Zm00001eb089890"/>
</dbReference>
<evidence type="ECO:0000313" key="2">
    <source>
        <dbReference type="Proteomes" id="UP000007305"/>
    </source>
</evidence>
<reference evidence="1" key="3">
    <citation type="submission" date="2021-05" db="UniProtKB">
        <authorList>
            <consortium name="EnsemblPlants"/>
        </authorList>
    </citation>
    <scope>IDENTIFICATION</scope>
    <source>
        <strain evidence="1">cv. B73</strain>
    </source>
</reference>
<dbReference type="Proteomes" id="UP000007305">
    <property type="component" value="Chromosome 2"/>
</dbReference>
<name>A0A804MJ58_MAIZE</name>
<sequence length="130" mass="13895">MDASSSCSCSWRTPGPISHGAAPCFLLAAAALLWCSPDPKLSLSPWPPVSPCSLFASAATLPDLVPARLLQSACRQLDSSLQPWDLLLATACALFPPSNSPGSTQLRPCFRPHSLPMSWLVHLVFDKIPE</sequence>
<protein>
    <submittedName>
        <fullName evidence="1">Uncharacterized protein</fullName>
    </submittedName>
</protein>
<reference evidence="1" key="2">
    <citation type="submission" date="2019-07" db="EMBL/GenBank/DDBJ databases">
        <authorList>
            <person name="Seetharam A."/>
            <person name="Woodhouse M."/>
            <person name="Cannon E."/>
        </authorList>
    </citation>
    <scope>NUCLEOTIDE SEQUENCE [LARGE SCALE GENOMIC DNA]</scope>
    <source>
        <strain evidence="1">cv. B73</strain>
    </source>
</reference>
<proteinExistence type="predicted"/>
<dbReference type="Gramene" id="Zm00001eb089890_T001">
    <property type="protein sequence ID" value="Zm00001eb089890_P001"/>
    <property type="gene ID" value="Zm00001eb089890"/>
</dbReference>
<accession>A0A804MJ58</accession>
<organism evidence="1 2">
    <name type="scientific">Zea mays</name>
    <name type="common">Maize</name>
    <dbReference type="NCBI Taxonomy" id="4577"/>
    <lineage>
        <taxon>Eukaryota</taxon>
        <taxon>Viridiplantae</taxon>
        <taxon>Streptophyta</taxon>
        <taxon>Embryophyta</taxon>
        <taxon>Tracheophyta</taxon>
        <taxon>Spermatophyta</taxon>
        <taxon>Magnoliopsida</taxon>
        <taxon>Liliopsida</taxon>
        <taxon>Poales</taxon>
        <taxon>Poaceae</taxon>
        <taxon>PACMAD clade</taxon>
        <taxon>Panicoideae</taxon>
        <taxon>Andropogonodae</taxon>
        <taxon>Andropogoneae</taxon>
        <taxon>Tripsacinae</taxon>
        <taxon>Zea</taxon>
    </lineage>
</organism>
<evidence type="ECO:0000313" key="1">
    <source>
        <dbReference type="EnsemblPlants" id="Zm00001eb089890_P001"/>
    </source>
</evidence>
<keyword evidence="2" id="KW-1185">Reference proteome</keyword>
<dbReference type="AlphaFoldDB" id="A0A804MJ58"/>